<accession>A0A517U516</accession>
<name>A0A517U516_9BACT</name>
<evidence type="ECO:0000313" key="2">
    <source>
        <dbReference type="Proteomes" id="UP000317909"/>
    </source>
</evidence>
<dbReference type="AlphaFoldDB" id="A0A517U516"/>
<dbReference type="Proteomes" id="UP000317909">
    <property type="component" value="Chromosome"/>
</dbReference>
<evidence type="ECO:0000313" key="1">
    <source>
        <dbReference type="EMBL" id="QDT75731.1"/>
    </source>
</evidence>
<dbReference type="EMBL" id="CP036339">
    <property type="protein sequence ID" value="QDT75731.1"/>
    <property type="molecule type" value="Genomic_DNA"/>
</dbReference>
<reference evidence="1 2" key="1">
    <citation type="submission" date="2019-02" db="EMBL/GenBank/DDBJ databases">
        <title>Deep-cultivation of Planctomycetes and their phenomic and genomic characterization uncovers novel biology.</title>
        <authorList>
            <person name="Wiegand S."/>
            <person name="Jogler M."/>
            <person name="Boedeker C."/>
            <person name="Pinto D."/>
            <person name="Vollmers J."/>
            <person name="Rivas-Marin E."/>
            <person name="Kohn T."/>
            <person name="Peeters S.H."/>
            <person name="Heuer A."/>
            <person name="Rast P."/>
            <person name="Oberbeckmann S."/>
            <person name="Bunk B."/>
            <person name="Jeske O."/>
            <person name="Meyerdierks A."/>
            <person name="Storesund J.E."/>
            <person name="Kallscheuer N."/>
            <person name="Luecker S."/>
            <person name="Lage O.M."/>
            <person name="Pohl T."/>
            <person name="Merkel B.J."/>
            <person name="Hornburger P."/>
            <person name="Mueller R.-W."/>
            <person name="Bruemmer F."/>
            <person name="Labrenz M."/>
            <person name="Spormann A.M."/>
            <person name="Op den Camp H."/>
            <person name="Overmann J."/>
            <person name="Amann R."/>
            <person name="Jetten M.S.M."/>
            <person name="Mascher T."/>
            <person name="Medema M.H."/>
            <person name="Devos D.P."/>
            <person name="Kaster A.-K."/>
            <person name="Ovreas L."/>
            <person name="Rohde M."/>
            <person name="Galperin M.Y."/>
            <person name="Jogler C."/>
        </authorList>
    </citation>
    <scope>NUCLEOTIDE SEQUENCE [LARGE SCALE GENOMIC DNA]</scope>
    <source>
        <strain evidence="1 2">I41</strain>
    </source>
</reference>
<sequence>MRGMKFTLVVNLAIGLLLLMWAAYSDVRTFAVASDLADERRSSSPVVQPLEYAELVDLLRRATDAHENVCAAAGGTLIVTSSLGLWLNARRPAAPVPSREADA</sequence>
<dbReference type="KEGG" id="llh:I41_49730"/>
<organism evidence="1 2">
    <name type="scientific">Lacipirellula limnantheis</name>
    <dbReference type="NCBI Taxonomy" id="2528024"/>
    <lineage>
        <taxon>Bacteria</taxon>
        <taxon>Pseudomonadati</taxon>
        <taxon>Planctomycetota</taxon>
        <taxon>Planctomycetia</taxon>
        <taxon>Pirellulales</taxon>
        <taxon>Lacipirellulaceae</taxon>
        <taxon>Lacipirellula</taxon>
    </lineage>
</organism>
<gene>
    <name evidence="1" type="ORF">I41_49730</name>
</gene>
<proteinExistence type="predicted"/>
<protein>
    <submittedName>
        <fullName evidence="1">Uncharacterized protein</fullName>
    </submittedName>
</protein>
<keyword evidence="2" id="KW-1185">Reference proteome</keyword>